<evidence type="ECO:0000313" key="9">
    <source>
        <dbReference type="Proteomes" id="UP000323717"/>
    </source>
</evidence>
<organism evidence="6 7">
    <name type="scientific">Bacteroides ovatus</name>
    <dbReference type="NCBI Taxonomy" id="28116"/>
    <lineage>
        <taxon>Bacteria</taxon>
        <taxon>Pseudomonadati</taxon>
        <taxon>Bacteroidota</taxon>
        <taxon>Bacteroidia</taxon>
        <taxon>Bacteroidales</taxon>
        <taxon>Bacteroidaceae</taxon>
        <taxon>Bacteroides</taxon>
    </lineage>
</organism>
<dbReference type="Proteomes" id="UP000286031">
    <property type="component" value="Unassembled WGS sequence"/>
</dbReference>
<dbReference type="EMBL" id="CP041395">
    <property type="protein sequence ID" value="QDM12551.1"/>
    <property type="molecule type" value="Genomic_DNA"/>
</dbReference>
<dbReference type="EMBL" id="VWLB01000050">
    <property type="protein sequence ID" value="KAA3923889.1"/>
    <property type="molecule type" value="Genomic_DNA"/>
</dbReference>
<evidence type="ECO:0000313" key="11">
    <source>
        <dbReference type="Proteomes" id="UP000424805"/>
    </source>
</evidence>
<dbReference type="Proteomes" id="UP000473905">
    <property type="component" value="Unassembled WGS sequence"/>
</dbReference>
<reference evidence="8" key="1">
    <citation type="journal article" date="2018" name="J. Anim. Genet.">
        <title>Acquired interbacterial defense systems protect against interspecies antagonism in the human gut microbiome.</title>
        <authorList>
            <person name="Ross B.D."/>
            <person name="Verster A.J."/>
            <person name="Radey M.C."/>
            <person name="Schmidtke D.T."/>
            <person name="Pope C.E."/>
            <person name="Hoffman L.R."/>
            <person name="Hajjar A."/>
            <person name="Peterson S.B."/>
            <person name="Borenstein E."/>
            <person name="Mougous J."/>
        </authorList>
    </citation>
    <scope>NUCLEOTIDE SEQUENCE [LARGE SCALE GENOMIC DNA]</scope>
    <source>
        <strain evidence="8">3725 D1 iv</strain>
    </source>
</reference>
<dbReference type="EMBL" id="VWFP01000019">
    <property type="protein sequence ID" value="KAA4624125.1"/>
    <property type="molecule type" value="Genomic_DNA"/>
</dbReference>
<dbReference type="EMBL" id="VWLE01000890">
    <property type="protein sequence ID" value="KAA3932967.1"/>
    <property type="molecule type" value="Genomic_DNA"/>
</dbReference>
<evidence type="ECO:0000313" key="7">
    <source>
        <dbReference type="Proteomes" id="UP000286031"/>
    </source>
</evidence>
<evidence type="ECO:0000313" key="6">
    <source>
        <dbReference type="EMBL" id="RGX12727.1"/>
    </source>
</evidence>
<evidence type="ECO:0000313" key="5">
    <source>
        <dbReference type="EMBL" id="QDM12551.1"/>
    </source>
</evidence>
<keyword evidence="12" id="KW-1185">Reference proteome</keyword>
<dbReference type="Proteomes" id="UP000424805">
    <property type="component" value="Unassembled WGS sequence"/>
</dbReference>
<dbReference type="Proteomes" id="UP000318823">
    <property type="component" value="Chromosome"/>
</dbReference>
<dbReference type="Proteomes" id="UP000323717">
    <property type="component" value="Unassembled WGS sequence"/>
</dbReference>
<dbReference type="Proteomes" id="UP000365824">
    <property type="component" value="Unassembled WGS sequence"/>
</dbReference>
<gene>
    <name evidence="6" type="ORF">DWV35_02110</name>
    <name evidence="5" type="ORF">DYI28_06900</name>
    <name evidence="4" type="ORF">F3B90_17925</name>
    <name evidence="3" type="ORF">F3D66_21835</name>
    <name evidence="2" type="ORF">F3D71_30210</name>
    <name evidence="1" type="ORF">F3F25_23330</name>
</gene>
<dbReference type="EMBL" id="VWKB01000033">
    <property type="protein sequence ID" value="KAA4092295.1"/>
    <property type="molecule type" value="Genomic_DNA"/>
</dbReference>
<evidence type="ECO:0000313" key="1">
    <source>
        <dbReference type="EMBL" id="KAA3923889.1"/>
    </source>
</evidence>
<reference evidence="6 7" key="3">
    <citation type="submission" date="2018-08" db="EMBL/GenBank/DDBJ databases">
        <title>A genome reference for cultivated species of the human gut microbiota.</title>
        <authorList>
            <person name="Zou Y."/>
            <person name="Xue W."/>
            <person name="Luo G."/>
        </authorList>
    </citation>
    <scope>NUCLEOTIDE SEQUENCE [LARGE SCALE GENOMIC DNA]</scope>
    <source>
        <strain evidence="6 7">AF04-46</strain>
    </source>
</reference>
<evidence type="ECO:0000313" key="2">
    <source>
        <dbReference type="EMBL" id="KAA3932967.1"/>
    </source>
</evidence>
<evidence type="ECO:0000313" key="10">
    <source>
        <dbReference type="Proteomes" id="UP000365824"/>
    </source>
</evidence>
<sequence length="60" mass="7129">MLFLGVKQVVPLKETTRWFKREKSLFIKHCYSNHYFGFTFHTNKAKNTDNKAAPIQNQLI</sequence>
<accession>A0A413EXN0</accession>
<proteinExistence type="predicted"/>
<evidence type="ECO:0000313" key="3">
    <source>
        <dbReference type="EMBL" id="KAA4092295.1"/>
    </source>
</evidence>
<reference evidence="9 10" key="4">
    <citation type="journal article" date="2019" name="Nat. Med.">
        <title>A library of human gut bacterial isolates paired with longitudinal multiomics data enables mechanistic microbiome research.</title>
        <authorList>
            <person name="Poyet M."/>
            <person name="Groussin M."/>
            <person name="Gibbons S.M."/>
            <person name="Avila-Pacheco J."/>
            <person name="Jiang X."/>
            <person name="Kearney S.M."/>
            <person name="Perrotta A.R."/>
            <person name="Berdy B."/>
            <person name="Zhao S."/>
            <person name="Lieberman T.D."/>
            <person name="Swanson P.K."/>
            <person name="Smith M."/>
            <person name="Roesemann S."/>
            <person name="Alexander J.E."/>
            <person name="Rich S.A."/>
            <person name="Livny J."/>
            <person name="Vlamakis H."/>
            <person name="Clish C."/>
            <person name="Bullock K."/>
            <person name="Deik A."/>
            <person name="Scott J."/>
            <person name="Pierce K.A."/>
            <person name="Xavier R.J."/>
            <person name="Alm E.J."/>
        </authorList>
    </citation>
    <scope>NUCLEOTIDE SEQUENCE [LARGE SCALE GENOMIC DNA]</scope>
    <source>
        <strain evidence="3 12">BIOML-A134</strain>
        <strain evidence="4 11">BIOML-A15</strain>
        <strain evidence="1 10">BIOML-A160</strain>
        <strain evidence="2 9">BIOML-A163</strain>
    </source>
</reference>
<reference evidence="5" key="2">
    <citation type="journal article" date="2018" name="Nature">
        <title>Human gut bacteria contain acquired interbacterial defence systems.</title>
        <authorList>
            <person name="Ross B.D."/>
            <person name="Verster A.J."/>
            <person name="Radey M.C."/>
            <person name="Schmidtke D.T."/>
            <person name="Pope C.E."/>
            <person name="Hoffman L.R."/>
            <person name="Hajjar A."/>
            <person name="Peterson S.B."/>
            <person name="Borenstein E."/>
            <person name="Mougous J."/>
        </authorList>
    </citation>
    <scope>NUCLEOTIDE SEQUENCE</scope>
    <source>
        <strain evidence="5">3725 D1 iv</strain>
    </source>
</reference>
<dbReference type="AlphaFoldDB" id="A0A413EXN0"/>
<reference evidence="5" key="5">
    <citation type="submission" date="2019-07" db="EMBL/GenBank/DDBJ databases">
        <authorList>
            <person name="Ross B.D."/>
            <person name="Verster A.J."/>
            <person name="Radey M.C."/>
            <person name="Schmidtke D.T."/>
            <person name="Pope C.E."/>
            <person name="Hoffman L.R."/>
            <person name="Hajjar A."/>
            <person name="Peterson S.B."/>
            <person name="Borenstein E."/>
            <person name="Mougous J.D."/>
        </authorList>
    </citation>
    <scope>NUCLEOTIDE SEQUENCE</scope>
    <source>
        <strain evidence="5">3725 D1 iv</strain>
    </source>
</reference>
<name>A0A413EXN0_BACOV</name>
<evidence type="ECO:0000313" key="12">
    <source>
        <dbReference type="Proteomes" id="UP000473905"/>
    </source>
</evidence>
<evidence type="ECO:0000313" key="4">
    <source>
        <dbReference type="EMBL" id="KAA4624125.1"/>
    </source>
</evidence>
<dbReference type="EMBL" id="QSBI01000002">
    <property type="protein sequence ID" value="RGX12727.1"/>
    <property type="molecule type" value="Genomic_DNA"/>
</dbReference>
<protein>
    <submittedName>
        <fullName evidence="6">Uncharacterized protein</fullName>
    </submittedName>
</protein>
<evidence type="ECO:0000313" key="8">
    <source>
        <dbReference type="Proteomes" id="UP000318823"/>
    </source>
</evidence>